<dbReference type="EMBL" id="ARXX01000044">
    <property type="protein sequence ID" value="MBF5057377.1"/>
    <property type="molecule type" value="Genomic_DNA"/>
</dbReference>
<sequence length="206" mass="22806">MADKDKPGAMSRSGYYDRSLQVAIYPHLKKALRCADASLPKIAVDAGCGVGRDVLFLVESGYRVHAFDANAEAIARLKDSAGDLVSTMLFPRVCSFENFEYPRSSLISACSSLFFCHPDAFPTAWEKMSQSLMKDGLFCGHFMGPNDSWASMGRGDLTVHSRNELEGLFAGNFDVLDVHEHDAEGRTLLGRTKRWHTYSVLARKSD</sequence>
<gene>
    <name evidence="2" type="ORF">Y5W_02671</name>
</gene>
<keyword evidence="2" id="KW-0489">Methyltransferase</keyword>
<keyword evidence="3" id="KW-1185">Reference proteome</keyword>
<accession>A0ABS0ATB9</accession>
<feature type="domain" description="Tellurite resistance methyltransferase TehB-like" evidence="1">
    <location>
        <begin position="38"/>
        <end position="127"/>
    </location>
</feature>
<dbReference type="Gene3D" id="3.40.50.150">
    <property type="entry name" value="Vaccinia Virus protein VP39"/>
    <property type="match status" value="1"/>
</dbReference>
<evidence type="ECO:0000259" key="1">
    <source>
        <dbReference type="Pfam" id="PF03848"/>
    </source>
</evidence>
<dbReference type="RefSeq" id="WP_228548693.1">
    <property type="nucleotide sequence ID" value="NZ_ARXX01000044.1"/>
</dbReference>
<comment type="caution">
    <text evidence="2">The sequence shown here is derived from an EMBL/GenBank/DDBJ whole genome shotgun (WGS) entry which is preliminary data.</text>
</comment>
<dbReference type="GO" id="GO:0008168">
    <property type="term" value="F:methyltransferase activity"/>
    <property type="evidence" value="ECO:0007669"/>
    <property type="project" value="UniProtKB-KW"/>
</dbReference>
<evidence type="ECO:0000313" key="2">
    <source>
        <dbReference type="EMBL" id="MBF5057377.1"/>
    </source>
</evidence>
<organism evidence="2 3">
    <name type="scientific">Alloalcanivorax profundimaris</name>
    <dbReference type="NCBI Taxonomy" id="2735259"/>
    <lineage>
        <taxon>Bacteria</taxon>
        <taxon>Pseudomonadati</taxon>
        <taxon>Pseudomonadota</taxon>
        <taxon>Gammaproteobacteria</taxon>
        <taxon>Oceanospirillales</taxon>
        <taxon>Alcanivoracaceae</taxon>
        <taxon>Alloalcanivorax</taxon>
    </lineage>
</organism>
<dbReference type="InterPro" id="IPR015985">
    <property type="entry name" value="TehB-like_dom"/>
</dbReference>
<proteinExistence type="predicted"/>
<dbReference type="GO" id="GO:0032259">
    <property type="term" value="P:methylation"/>
    <property type="evidence" value="ECO:0007669"/>
    <property type="project" value="UniProtKB-KW"/>
</dbReference>
<dbReference type="Proteomes" id="UP000662703">
    <property type="component" value="Unassembled WGS sequence"/>
</dbReference>
<keyword evidence="2" id="KW-0808">Transferase</keyword>
<evidence type="ECO:0000313" key="3">
    <source>
        <dbReference type="Proteomes" id="UP000662703"/>
    </source>
</evidence>
<protein>
    <submittedName>
        <fullName evidence="2">Methyltransferase type 11</fullName>
    </submittedName>
</protein>
<dbReference type="Pfam" id="PF03848">
    <property type="entry name" value="TehB"/>
    <property type="match status" value="1"/>
</dbReference>
<dbReference type="SUPFAM" id="SSF53335">
    <property type="entry name" value="S-adenosyl-L-methionine-dependent methyltransferases"/>
    <property type="match status" value="1"/>
</dbReference>
<reference evidence="2 3" key="1">
    <citation type="submission" date="2012-09" db="EMBL/GenBank/DDBJ databases">
        <title>Genome Sequence of alkane-degrading Bacterium Alcanivorax sp. 521-1.</title>
        <authorList>
            <person name="Lai Q."/>
            <person name="Shao Z."/>
        </authorList>
    </citation>
    <scope>NUCLEOTIDE SEQUENCE [LARGE SCALE GENOMIC DNA]</scope>
    <source>
        <strain evidence="2 3">521-1</strain>
    </source>
</reference>
<dbReference type="InterPro" id="IPR029063">
    <property type="entry name" value="SAM-dependent_MTases_sf"/>
</dbReference>
<name>A0ABS0ATB9_9GAMM</name>